<organism evidence="1 2">
    <name type="scientific">Symbiochloris irregularis</name>
    <dbReference type="NCBI Taxonomy" id="706552"/>
    <lineage>
        <taxon>Eukaryota</taxon>
        <taxon>Viridiplantae</taxon>
        <taxon>Chlorophyta</taxon>
        <taxon>core chlorophytes</taxon>
        <taxon>Trebouxiophyceae</taxon>
        <taxon>Trebouxiales</taxon>
        <taxon>Trebouxiaceae</taxon>
        <taxon>Symbiochloris</taxon>
    </lineage>
</organism>
<keyword evidence="2" id="KW-1185">Reference proteome</keyword>
<name>A0AAW1NZJ6_9CHLO</name>
<dbReference type="Proteomes" id="UP001465755">
    <property type="component" value="Unassembled WGS sequence"/>
</dbReference>
<gene>
    <name evidence="1" type="ORF">WJX73_005052</name>
</gene>
<proteinExistence type="predicted"/>
<dbReference type="EMBL" id="JALJOQ010000072">
    <property type="protein sequence ID" value="KAK9802038.1"/>
    <property type="molecule type" value="Genomic_DNA"/>
</dbReference>
<protein>
    <recommendedName>
        <fullName evidence="3">Nuclear pore complex protein Nup85</fullName>
    </recommendedName>
</protein>
<evidence type="ECO:0000313" key="1">
    <source>
        <dbReference type="EMBL" id="KAK9802038.1"/>
    </source>
</evidence>
<comment type="caution">
    <text evidence="1">The sequence shown here is derived from an EMBL/GenBank/DDBJ whole genome shotgun (WGS) entry which is preliminary data.</text>
</comment>
<sequence>MHSQLADAIGYCKGWADRHVYFEARFRSGDIPAFNVPSPDLFSPLCSQPLGISNAVGRADAHTCLHVAGLEATTSAPGWQELLRQCRATDHLLSQLLSQHDHALHACLVSMKEYTAWLKLVVPADYATLAALSARAAEQGPLADMSSAAHQAYTALRQQIQADGNQNGSAWLAALGTFLGAVQSALNQDAHSWDMLSSLGRVICCSSIRMETASIWRSSYGCV</sequence>
<accession>A0AAW1NZJ6</accession>
<evidence type="ECO:0000313" key="2">
    <source>
        <dbReference type="Proteomes" id="UP001465755"/>
    </source>
</evidence>
<reference evidence="1 2" key="1">
    <citation type="journal article" date="2024" name="Nat. Commun.">
        <title>Phylogenomics reveals the evolutionary origins of lichenization in chlorophyte algae.</title>
        <authorList>
            <person name="Puginier C."/>
            <person name="Libourel C."/>
            <person name="Otte J."/>
            <person name="Skaloud P."/>
            <person name="Haon M."/>
            <person name="Grisel S."/>
            <person name="Petersen M."/>
            <person name="Berrin J.G."/>
            <person name="Delaux P.M."/>
            <person name="Dal Grande F."/>
            <person name="Keller J."/>
        </authorList>
    </citation>
    <scope>NUCLEOTIDE SEQUENCE [LARGE SCALE GENOMIC DNA]</scope>
    <source>
        <strain evidence="1 2">SAG 2036</strain>
    </source>
</reference>
<evidence type="ECO:0008006" key="3">
    <source>
        <dbReference type="Google" id="ProtNLM"/>
    </source>
</evidence>
<dbReference type="AlphaFoldDB" id="A0AAW1NZJ6"/>